<feature type="transmembrane region" description="Helical" evidence="1">
    <location>
        <begin position="67"/>
        <end position="87"/>
    </location>
</feature>
<dbReference type="EMBL" id="AEQP01000003">
    <property type="protein sequence ID" value="EFV95417.1"/>
    <property type="molecule type" value="Genomic_DNA"/>
</dbReference>
<dbReference type="STRING" id="887898.HMPREF0551_0905"/>
<dbReference type="InterPro" id="IPR004316">
    <property type="entry name" value="SWEET_rpt"/>
</dbReference>
<dbReference type="Gene3D" id="1.20.1280.290">
    <property type="match status" value="1"/>
</dbReference>
<keyword evidence="1" id="KW-0812">Transmembrane</keyword>
<dbReference type="Pfam" id="PF03083">
    <property type="entry name" value="MtN3_slv"/>
    <property type="match status" value="1"/>
</dbReference>
<keyword evidence="1" id="KW-0472">Membrane</keyword>
<evidence type="ECO:0000313" key="2">
    <source>
        <dbReference type="EMBL" id="EFV95417.1"/>
    </source>
</evidence>
<dbReference type="GO" id="GO:0016020">
    <property type="term" value="C:membrane"/>
    <property type="evidence" value="ECO:0007669"/>
    <property type="project" value="InterPro"/>
</dbReference>
<keyword evidence="3" id="KW-1185">Reference proteome</keyword>
<evidence type="ECO:0008006" key="4">
    <source>
        <dbReference type="Google" id="ProtNLM"/>
    </source>
</evidence>
<evidence type="ECO:0000313" key="3">
    <source>
        <dbReference type="Proteomes" id="UP000011021"/>
    </source>
</evidence>
<proteinExistence type="predicted"/>
<comment type="caution">
    <text evidence="2">The sequence shown here is derived from an EMBL/GenBank/DDBJ whole genome shotgun (WGS) entry which is preliminary data.</text>
</comment>
<name>E7RVT4_9BURK</name>
<reference evidence="2 3" key="1">
    <citation type="submission" date="2010-12" db="EMBL/GenBank/DDBJ databases">
        <authorList>
            <person name="Muzny D."/>
            <person name="Qin X."/>
            <person name="Deng J."/>
            <person name="Jiang H."/>
            <person name="Liu Y."/>
            <person name="Qu J."/>
            <person name="Song X.-Z."/>
            <person name="Zhang L."/>
            <person name="Thornton R."/>
            <person name="Coyle M."/>
            <person name="Francisco L."/>
            <person name="Jackson L."/>
            <person name="Javaid M."/>
            <person name="Korchina V."/>
            <person name="Kovar C."/>
            <person name="Mata R."/>
            <person name="Mathew T."/>
            <person name="Ngo R."/>
            <person name="Nguyen L."/>
            <person name="Nguyen N."/>
            <person name="Okwuonu G."/>
            <person name="Ongeri F."/>
            <person name="Pham C."/>
            <person name="Simmons D."/>
            <person name="Wilczek-Boney K."/>
            <person name="Hale W."/>
            <person name="Jakkamsetti A."/>
            <person name="Pham P."/>
            <person name="Ruth R."/>
            <person name="San Lucas F."/>
            <person name="Warren J."/>
            <person name="Zhang J."/>
            <person name="Zhao Z."/>
            <person name="Zhou C."/>
            <person name="Zhu D."/>
            <person name="Lee S."/>
            <person name="Bess C."/>
            <person name="Blankenburg K."/>
            <person name="Forbes L."/>
            <person name="Fu Q."/>
            <person name="Gubbala S."/>
            <person name="Hirani K."/>
            <person name="Jayaseelan J.C."/>
            <person name="Lara F."/>
            <person name="Munidasa M."/>
            <person name="Palculict T."/>
            <person name="Patil S."/>
            <person name="Pu L.-L."/>
            <person name="Saada N."/>
            <person name="Tang L."/>
            <person name="Weissenberger G."/>
            <person name="Zhu Y."/>
            <person name="Hemphill L."/>
            <person name="Shang Y."/>
            <person name="Youmans B."/>
            <person name="Ayvaz T."/>
            <person name="Ross M."/>
            <person name="Santibanez J."/>
            <person name="Aqrawi P."/>
            <person name="Gross S."/>
            <person name="Joshi V."/>
            <person name="Fowler G."/>
            <person name="Nazareth L."/>
            <person name="Reid J."/>
            <person name="Worley K."/>
            <person name="Petrosino J."/>
            <person name="Highlander S."/>
            <person name="Gibbs R."/>
        </authorList>
    </citation>
    <scope>NUCLEOTIDE SEQUENCE [LARGE SCALE GENOMIC DNA]</scope>
    <source>
        <strain evidence="2 3">ATCC 51599</strain>
    </source>
</reference>
<accession>E7RVT4</accession>
<dbReference type="AlphaFoldDB" id="E7RVT4"/>
<dbReference type="eggNOG" id="COG4095">
    <property type="taxonomic scope" value="Bacteria"/>
</dbReference>
<sequence length="88" mass="9326">MKLSAKAASILGIIATITAIGMYVAYLPQIQMNLAGQKGHPIQPAVACVNGLLWVIYALFKKGRDWPVTISNAPGFILGGITFLTAIL</sequence>
<feature type="transmembrane region" description="Helical" evidence="1">
    <location>
        <begin position="7"/>
        <end position="27"/>
    </location>
</feature>
<dbReference type="Proteomes" id="UP000011021">
    <property type="component" value="Unassembled WGS sequence"/>
</dbReference>
<protein>
    <recommendedName>
        <fullName evidence="4">MtN3/saliva family protein</fullName>
    </recommendedName>
</protein>
<dbReference type="HOGENOM" id="CLU_163406_1_0_4"/>
<feature type="transmembrane region" description="Helical" evidence="1">
    <location>
        <begin position="42"/>
        <end position="60"/>
    </location>
</feature>
<organism evidence="2 3">
    <name type="scientific">Lautropia mirabilis ATCC 51599</name>
    <dbReference type="NCBI Taxonomy" id="887898"/>
    <lineage>
        <taxon>Bacteria</taxon>
        <taxon>Pseudomonadati</taxon>
        <taxon>Pseudomonadota</taxon>
        <taxon>Betaproteobacteria</taxon>
        <taxon>Burkholderiales</taxon>
        <taxon>Burkholderiaceae</taxon>
        <taxon>Lautropia</taxon>
    </lineage>
</organism>
<gene>
    <name evidence="2" type="ORF">HMPREF0551_0905</name>
</gene>
<evidence type="ECO:0000256" key="1">
    <source>
        <dbReference type="SAM" id="Phobius"/>
    </source>
</evidence>
<dbReference type="RefSeq" id="WP_005673091.1">
    <property type="nucleotide sequence ID" value="NZ_CP146288.1"/>
</dbReference>
<keyword evidence="1" id="KW-1133">Transmembrane helix</keyword>